<comment type="caution">
    <text evidence="2">The sequence shown here is derived from an EMBL/GenBank/DDBJ whole genome shotgun (WGS) entry which is preliminary data.</text>
</comment>
<dbReference type="Proteomes" id="UP000306912">
    <property type="component" value="Unassembled WGS sequence"/>
</dbReference>
<protein>
    <submittedName>
        <fullName evidence="2">Uncharacterized protein</fullName>
    </submittedName>
</protein>
<proteinExistence type="predicted"/>
<sequence length="185" mass="18930">MKKVLSILTVVMLSFGLAACSASPAETVINEVSSQVNVSGATVEKLDTSTEASYLSSINSDVTSNSASDLSLTGAEADAYTKGVEAFTSMYSLVSSAISSADTAYIYGIFSNNSCSDCVVAIDLSSAGINLDSVDYDAINAMLAIAYGEGVDYFYGKGSVYTSASGTMVDSSAQIKAIVDANAGQ</sequence>
<name>A0A5R8QAM9_9FIRM</name>
<evidence type="ECO:0000256" key="1">
    <source>
        <dbReference type="SAM" id="SignalP"/>
    </source>
</evidence>
<keyword evidence="3" id="KW-1185">Reference proteome</keyword>
<feature type="signal peptide" evidence="1">
    <location>
        <begin position="1"/>
        <end position="24"/>
    </location>
</feature>
<dbReference type="PROSITE" id="PS51257">
    <property type="entry name" value="PROKAR_LIPOPROTEIN"/>
    <property type="match status" value="1"/>
</dbReference>
<organism evidence="2 3">
    <name type="scientific">Culicoidibacter larvae</name>
    <dbReference type="NCBI Taxonomy" id="2579976"/>
    <lineage>
        <taxon>Bacteria</taxon>
        <taxon>Bacillati</taxon>
        <taxon>Bacillota</taxon>
        <taxon>Culicoidibacteria</taxon>
        <taxon>Culicoidibacterales</taxon>
        <taxon>Culicoidibacteraceae</taxon>
        <taxon>Culicoidibacter</taxon>
    </lineage>
</organism>
<accession>A0A5R8QAM9</accession>
<evidence type="ECO:0000313" key="3">
    <source>
        <dbReference type="Proteomes" id="UP000306912"/>
    </source>
</evidence>
<dbReference type="RefSeq" id="WP_138191143.1">
    <property type="nucleotide sequence ID" value="NZ_VBWP01000006.1"/>
</dbReference>
<feature type="chain" id="PRO_5024342942" evidence="1">
    <location>
        <begin position="25"/>
        <end position="185"/>
    </location>
</feature>
<reference evidence="2 3" key="1">
    <citation type="submission" date="2019-05" db="EMBL/GenBank/DDBJ databases">
        <title>Culicoidintestinum kansasii gen. nov., sp. nov. from the gastrointestinal tract of the biting midge, Culicoides sonorensis.</title>
        <authorList>
            <person name="Neupane S."/>
            <person name="Ghosh A."/>
            <person name="Gunther S."/>
            <person name="Martin K."/>
            <person name="Zurek L."/>
        </authorList>
    </citation>
    <scope>NUCLEOTIDE SEQUENCE [LARGE SCALE GENOMIC DNA]</scope>
    <source>
        <strain evidence="2 3">CS-1</strain>
    </source>
</reference>
<keyword evidence="1" id="KW-0732">Signal</keyword>
<dbReference type="AlphaFoldDB" id="A0A5R8QAM9"/>
<dbReference type="InParanoid" id="A0A5R8QAM9"/>
<dbReference type="EMBL" id="VBWP01000006">
    <property type="protein sequence ID" value="TLG72917.1"/>
    <property type="molecule type" value="Genomic_DNA"/>
</dbReference>
<evidence type="ECO:0000313" key="2">
    <source>
        <dbReference type="EMBL" id="TLG72917.1"/>
    </source>
</evidence>
<gene>
    <name evidence="2" type="ORF">FEZ08_07675</name>
</gene>